<evidence type="ECO:0000313" key="2">
    <source>
        <dbReference type="Proteomes" id="UP000054248"/>
    </source>
</evidence>
<accession>A0A0C3KLX5</accession>
<name>A0A0C3KLX5_9AGAM</name>
<proteinExistence type="predicted"/>
<dbReference type="HOGENOM" id="CLU_110380_0_0_1"/>
<dbReference type="OrthoDB" id="10516071at2759"/>
<reference evidence="2" key="2">
    <citation type="submission" date="2015-01" db="EMBL/GenBank/DDBJ databases">
        <title>Evolutionary Origins and Diversification of the Mycorrhizal Mutualists.</title>
        <authorList>
            <consortium name="DOE Joint Genome Institute"/>
            <consortium name="Mycorrhizal Genomics Consortium"/>
            <person name="Kohler A."/>
            <person name="Kuo A."/>
            <person name="Nagy L.G."/>
            <person name="Floudas D."/>
            <person name="Copeland A."/>
            <person name="Barry K.W."/>
            <person name="Cichocki N."/>
            <person name="Veneault-Fourrey C."/>
            <person name="LaButti K."/>
            <person name="Lindquist E.A."/>
            <person name="Lipzen A."/>
            <person name="Lundell T."/>
            <person name="Morin E."/>
            <person name="Murat C."/>
            <person name="Riley R."/>
            <person name="Ohm R."/>
            <person name="Sun H."/>
            <person name="Tunlid A."/>
            <person name="Henrissat B."/>
            <person name="Grigoriev I.V."/>
            <person name="Hibbett D.S."/>
            <person name="Martin F."/>
        </authorList>
    </citation>
    <scope>NUCLEOTIDE SEQUENCE [LARGE SCALE GENOMIC DNA]</scope>
    <source>
        <strain evidence="2">MUT 4182</strain>
    </source>
</reference>
<reference evidence="1 2" key="1">
    <citation type="submission" date="2014-04" db="EMBL/GenBank/DDBJ databases">
        <authorList>
            <consortium name="DOE Joint Genome Institute"/>
            <person name="Kuo A."/>
            <person name="Girlanda M."/>
            <person name="Perotto S."/>
            <person name="Kohler A."/>
            <person name="Nagy L.G."/>
            <person name="Floudas D."/>
            <person name="Copeland A."/>
            <person name="Barry K.W."/>
            <person name="Cichocki N."/>
            <person name="Veneault-Fourrey C."/>
            <person name="LaButti K."/>
            <person name="Lindquist E.A."/>
            <person name="Lipzen A."/>
            <person name="Lundell T."/>
            <person name="Morin E."/>
            <person name="Murat C."/>
            <person name="Sun H."/>
            <person name="Tunlid A."/>
            <person name="Henrissat B."/>
            <person name="Grigoriev I.V."/>
            <person name="Hibbett D.S."/>
            <person name="Martin F."/>
            <person name="Nordberg H.P."/>
            <person name="Cantor M.N."/>
            <person name="Hua S.X."/>
        </authorList>
    </citation>
    <scope>NUCLEOTIDE SEQUENCE [LARGE SCALE GENOMIC DNA]</scope>
    <source>
        <strain evidence="1 2">MUT 4182</strain>
    </source>
</reference>
<sequence>MSLAARRGMVRLVTDDAKSFVYHVRNSSGSFGTTSRFEHALLVEYDVGPPPHRIRVNNVENCQWLGVKWNSMVAIGQGATKPVGLVALDALDTFQSSDPSRRKWKGPHRSLVWSVASDGTLQMHWEDGATCVLSVIWRPSDHLITLVADPYAYLARYPQWKRARLVFEPFP</sequence>
<dbReference type="Proteomes" id="UP000054248">
    <property type="component" value="Unassembled WGS sequence"/>
</dbReference>
<dbReference type="EMBL" id="KN823112">
    <property type="protein sequence ID" value="KIO22333.1"/>
    <property type="molecule type" value="Genomic_DNA"/>
</dbReference>
<evidence type="ECO:0000313" key="1">
    <source>
        <dbReference type="EMBL" id="KIO22333.1"/>
    </source>
</evidence>
<protein>
    <submittedName>
        <fullName evidence="1">Uncharacterized protein</fullName>
    </submittedName>
</protein>
<dbReference type="AlphaFoldDB" id="A0A0C3KLX5"/>
<organism evidence="1 2">
    <name type="scientific">Tulasnella calospora MUT 4182</name>
    <dbReference type="NCBI Taxonomy" id="1051891"/>
    <lineage>
        <taxon>Eukaryota</taxon>
        <taxon>Fungi</taxon>
        <taxon>Dikarya</taxon>
        <taxon>Basidiomycota</taxon>
        <taxon>Agaricomycotina</taxon>
        <taxon>Agaricomycetes</taxon>
        <taxon>Cantharellales</taxon>
        <taxon>Tulasnellaceae</taxon>
        <taxon>Tulasnella</taxon>
    </lineage>
</organism>
<gene>
    <name evidence="1" type="ORF">M407DRAFT_245202</name>
</gene>
<keyword evidence="2" id="KW-1185">Reference proteome</keyword>